<protein>
    <submittedName>
        <fullName evidence="1">Uncharacterized protein</fullName>
    </submittedName>
</protein>
<comment type="caution">
    <text evidence="1">The sequence shown here is derived from an EMBL/GenBank/DDBJ whole genome shotgun (WGS) entry which is preliminary data.</text>
</comment>
<evidence type="ECO:0000313" key="1">
    <source>
        <dbReference type="EMBL" id="RLV61297.1"/>
    </source>
</evidence>
<dbReference type="Proteomes" id="UP000281474">
    <property type="component" value="Unassembled WGS sequence"/>
</dbReference>
<sequence length="61" mass="6945">MVAEHGFNYNKFVFEVVDREPLNDQGSFVMDNNAGLQYKLRLAPDGNSIVLHQPINRLKPS</sequence>
<organism evidence="1 2">
    <name type="scientific">Parashewanella curva</name>
    <dbReference type="NCBI Taxonomy" id="2338552"/>
    <lineage>
        <taxon>Bacteria</taxon>
        <taxon>Pseudomonadati</taxon>
        <taxon>Pseudomonadota</taxon>
        <taxon>Gammaproteobacteria</taxon>
        <taxon>Alteromonadales</taxon>
        <taxon>Shewanellaceae</taxon>
        <taxon>Parashewanella</taxon>
    </lineage>
</organism>
<dbReference type="EMBL" id="QZEI01000004">
    <property type="protein sequence ID" value="RLV61297.1"/>
    <property type="molecule type" value="Genomic_DNA"/>
</dbReference>
<dbReference type="AlphaFoldDB" id="A0A3L8Q0U3"/>
<reference evidence="1 2" key="1">
    <citation type="submission" date="2018-09" db="EMBL/GenBank/DDBJ databases">
        <title>Phylogeny of the Shewanellaceae, and recommendation for two new genera, Pseudoshewanella and Parashewanella.</title>
        <authorList>
            <person name="Wang G."/>
        </authorList>
    </citation>
    <scope>NUCLEOTIDE SEQUENCE [LARGE SCALE GENOMIC DNA]</scope>
    <source>
        <strain evidence="1 2">C51</strain>
    </source>
</reference>
<proteinExistence type="predicted"/>
<keyword evidence="2" id="KW-1185">Reference proteome</keyword>
<evidence type="ECO:0000313" key="2">
    <source>
        <dbReference type="Proteomes" id="UP000281474"/>
    </source>
</evidence>
<gene>
    <name evidence="1" type="ORF">D5018_02130</name>
</gene>
<name>A0A3L8Q0U3_9GAMM</name>
<accession>A0A3L8Q0U3</accession>